<dbReference type="GO" id="GO:0006071">
    <property type="term" value="P:glycerol metabolic process"/>
    <property type="evidence" value="ECO:0007669"/>
    <property type="project" value="TreeGrafter"/>
</dbReference>
<dbReference type="GO" id="GO:0005829">
    <property type="term" value="C:cytosol"/>
    <property type="evidence" value="ECO:0007669"/>
    <property type="project" value="TreeGrafter"/>
</dbReference>
<proteinExistence type="inferred from homology"/>
<dbReference type="InterPro" id="IPR043129">
    <property type="entry name" value="ATPase_NBD"/>
</dbReference>
<dbReference type="InterPro" id="IPR018484">
    <property type="entry name" value="FGGY_N"/>
</dbReference>
<sequence length="455" mass="49595">MCSEGSVAAAIGIDIGTTSIKCCVLSDQGRILAQKSVVHDAWIKHQGNGYHEQDAAQILHVACSLLKSLDLAFCSYELTISVTGQMHGIVFWNGQDLAEGKFNCSPLITWMDERVPKSFVKSLPRWECGELHIGYGLVTFAWLRTHDLIDPTWTCCGTIMDMLICYLAQLTHSVIGIQNAYSWGYCTYDGHWTVQEELVPAHLRPKICLSDDVVGLVQRTDAGLPLHAKLLASCGDLQSTVYPLLKPGLAVLNLGTSAQLCFAHSYEDDAIIASPPLLIEPFFGTQDTARIVVAASMNGGNAIDTIANKIVEWATELTSGDYELRVDFGKLNELLDTPAEQSSPTVCVDPVFIVERSSSASSSISGISSRTTIKEVIHGTAAGVISNLFRLLSPDQLYQCGIRHIKLTGNAGRSYFINEIKRQCGQRFCIFVTDDTNCSAAYGAALHALQLSRNQ</sequence>
<evidence type="ECO:0000259" key="4">
    <source>
        <dbReference type="Pfam" id="PF00370"/>
    </source>
</evidence>
<dbReference type="Gene3D" id="3.30.420.40">
    <property type="match status" value="2"/>
</dbReference>
<dbReference type="AlphaFoldDB" id="A0A183CWN7"/>
<evidence type="ECO:0000256" key="3">
    <source>
        <dbReference type="ARBA" id="ARBA00022777"/>
    </source>
</evidence>
<reference evidence="7" key="1">
    <citation type="submission" date="2016-06" db="UniProtKB">
        <authorList>
            <consortium name="WormBaseParasite"/>
        </authorList>
    </citation>
    <scope>IDENTIFICATION</scope>
</reference>
<dbReference type="Pfam" id="PF00370">
    <property type="entry name" value="FGGY_N"/>
    <property type="match status" value="1"/>
</dbReference>
<evidence type="ECO:0000256" key="1">
    <source>
        <dbReference type="ARBA" id="ARBA00009156"/>
    </source>
</evidence>
<dbReference type="SUPFAM" id="SSF53067">
    <property type="entry name" value="Actin-like ATPase domain"/>
    <property type="match status" value="2"/>
</dbReference>
<protein>
    <submittedName>
        <fullName evidence="7">FGGY_N domain-containing protein</fullName>
    </submittedName>
</protein>
<evidence type="ECO:0000313" key="6">
    <source>
        <dbReference type="Proteomes" id="UP000271098"/>
    </source>
</evidence>
<dbReference type="OrthoDB" id="10264182at2759"/>
<dbReference type="PANTHER" id="PTHR10196">
    <property type="entry name" value="SUGAR KINASE"/>
    <property type="match status" value="1"/>
</dbReference>
<gene>
    <name evidence="5" type="ORF">GPUH_LOCUS878</name>
</gene>
<feature type="domain" description="Carbohydrate kinase FGGY N-terminal" evidence="4">
    <location>
        <begin position="10"/>
        <end position="115"/>
    </location>
</feature>
<dbReference type="GO" id="GO:0050277">
    <property type="term" value="F:sedoheptulokinase activity"/>
    <property type="evidence" value="ECO:0007669"/>
    <property type="project" value="TreeGrafter"/>
</dbReference>
<name>A0A183CWN7_9BILA</name>
<dbReference type="CDD" id="cd07777">
    <property type="entry name" value="ASKHA_NBD_FGGY_SHK"/>
    <property type="match status" value="1"/>
</dbReference>
<keyword evidence="2" id="KW-0808">Transferase</keyword>
<evidence type="ECO:0000256" key="2">
    <source>
        <dbReference type="ARBA" id="ARBA00022679"/>
    </source>
</evidence>
<dbReference type="PANTHER" id="PTHR10196:SF67">
    <property type="entry name" value="SEDOHEPTULOKINASE"/>
    <property type="match status" value="1"/>
</dbReference>
<dbReference type="EMBL" id="UYRT01000915">
    <property type="protein sequence ID" value="VDK28948.1"/>
    <property type="molecule type" value="Genomic_DNA"/>
</dbReference>
<evidence type="ECO:0000313" key="7">
    <source>
        <dbReference type="WBParaSite" id="GPUH_0000087801-mRNA-1"/>
    </source>
</evidence>
<organism evidence="7">
    <name type="scientific">Gongylonema pulchrum</name>
    <dbReference type="NCBI Taxonomy" id="637853"/>
    <lineage>
        <taxon>Eukaryota</taxon>
        <taxon>Metazoa</taxon>
        <taxon>Ecdysozoa</taxon>
        <taxon>Nematoda</taxon>
        <taxon>Chromadorea</taxon>
        <taxon>Rhabditida</taxon>
        <taxon>Spirurina</taxon>
        <taxon>Spiruromorpha</taxon>
        <taxon>Spiruroidea</taxon>
        <taxon>Gongylonematidae</taxon>
        <taxon>Gongylonema</taxon>
    </lineage>
</organism>
<evidence type="ECO:0000313" key="5">
    <source>
        <dbReference type="EMBL" id="VDK28948.1"/>
    </source>
</evidence>
<reference evidence="5 6" key="2">
    <citation type="submission" date="2018-11" db="EMBL/GenBank/DDBJ databases">
        <authorList>
            <consortium name="Pathogen Informatics"/>
        </authorList>
    </citation>
    <scope>NUCLEOTIDE SEQUENCE [LARGE SCALE GENOMIC DNA]</scope>
</reference>
<dbReference type="Proteomes" id="UP000271098">
    <property type="component" value="Unassembled WGS sequence"/>
</dbReference>
<keyword evidence="6" id="KW-1185">Reference proteome</keyword>
<dbReference type="WBParaSite" id="GPUH_0000087801-mRNA-1">
    <property type="protein sequence ID" value="GPUH_0000087801-mRNA-1"/>
    <property type="gene ID" value="GPUH_0000087801"/>
</dbReference>
<accession>A0A183CWN7</accession>
<comment type="similarity">
    <text evidence="1">Belongs to the FGGY kinase family.</text>
</comment>
<keyword evidence="3" id="KW-0418">Kinase</keyword>